<sequence>MPQPPGVPPNPKNREYITRDRLCQTLEKLGCRYLEMRRDKCDFWLTPRGEPFTVADPGTVGSGGTLLYHIQYARDLVAQIAKMDSEFAQNAARDAGFRLRKTAIKSIGRGAD</sequence>
<dbReference type="EMBL" id="JABFDB010000027">
    <property type="protein sequence ID" value="NYZ23356.1"/>
    <property type="molecule type" value="Genomic_DNA"/>
</dbReference>
<keyword evidence="2" id="KW-1185">Reference proteome</keyword>
<protein>
    <submittedName>
        <fullName evidence="1">Uncharacterized protein</fullName>
    </submittedName>
</protein>
<gene>
    <name evidence="1" type="ORF">HND93_26955</name>
</gene>
<evidence type="ECO:0000313" key="2">
    <source>
        <dbReference type="Proteomes" id="UP000584642"/>
    </source>
</evidence>
<reference evidence="1 2" key="1">
    <citation type="submission" date="2020-05" db="EMBL/GenBank/DDBJ databases">
        <title>Azospirillum oleiclasticum sp. nov, a nitrogen-fixing and heavy crude oil-emulsifying bacterium isolated from the crude oil of Yumen Oilfield.</title>
        <authorList>
            <person name="Wu D."/>
            <person name="Cai M."/>
            <person name="Zhang X."/>
        </authorList>
    </citation>
    <scope>NUCLEOTIDE SEQUENCE [LARGE SCALE GENOMIC DNA]</scope>
    <source>
        <strain evidence="1 2">ROY-1-1-2</strain>
    </source>
</reference>
<accession>A0ABX2TGI9</accession>
<organism evidence="1 2">
    <name type="scientific">Azospirillum oleiclasticum</name>
    <dbReference type="NCBI Taxonomy" id="2735135"/>
    <lineage>
        <taxon>Bacteria</taxon>
        <taxon>Pseudomonadati</taxon>
        <taxon>Pseudomonadota</taxon>
        <taxon>Alphaproteobacteria</taxon>
        <taxon>Rhodospirillales</taxon>
        <taxon>Azospirillaceae</taxon>
        <taxon>Azospirillum</taxon>
    </lineage>
</organism>
<name>A0ABX2TGI9_9PROT</name>
<comment type="caution">
    <text evidence="1">The sequence shown here is derived from an EMBL/GenBank/DDBJ whole genome shotgun (WGS) entry which is preliminary data.</text>
</comment>
<evidence type="ECO:0000313" key="1">
    <source>
        <dbReference type="EMBL" id="NYZ23356.1"/>
    </source>
</evidence>
<dbReference type="Proteomes" id="UP000584642">
    <property type="component" value="Unassembled WGS sequence"/>
</dbReference>
<dbReference type="RefSeq" id="WP_180285136.1">
    <property type="nucleotide sequence ID" value="NZ_JABFDB010000027.1"/>
</dbReference>
<proteinExistence type="predicted"/>